<organism evidence="2 3">
    <name type="scientific">Arabidopsis thaliana</name>
    <name type="common">Mouse-ear cress</name>
    <dbReference type="NCBI Taxonomy" id="3702"/>
    <lineage>
        <taxon>Eukaryota</taxon>
        <taxon>Viridiplantae</taxon>
        <taxon>Streptophyta</taxon>
        <taxon>Embryophyta</taxon>
        <taxon>Tracheophyta</taxon>
        <taxon>Spermatophyta</taxon>
        <taxon>Magnoliopsida</taxon>
        <taxon>eudicotyledons</taxon>
        <taxon>Gunneridae</taxon>
        <taxon>Pentapetalae</taxon>
        <taxon>rosids</taxon>
        <taxon>malvids</taxon>
        <taxon>Brassicales</taxon>
        <taxon>Brassicaceae</taxon>
        <taxon>Camelineae</taxon>
        <taxon>Arabidopsis</taxon>
    </lineage>
</organism>
<gene>
    <name evidence="2" type="ordered locus">AXX17_At2g01740</name>
</gene>
<protein>
    <submittedName>
        <fullName evidence="2">Uncharacterized protein</fullName>
    </submittedName>
</protein>
<feature type="compositionally biased region" description="Gly residues" evidence="1">
    <location>
        <begin position="1"/>
        <end position="10"/>
    </location>
</feature>
<dbReference type="ExpressionAtlas" id="A0A178VXD5">
    <property type="expression patterns" value="baseline and differential"/>
</dbReference>
<reference evidence="3" key="1">
    <citation type="journal article" date="2016" name="Proc. Natl. Acad. Sci. U.S.A.">
        <title>Chromosome-level assembly of Arabidopsis thaliana Ler reveals the extent of translocation and inversion polymorphisms.</title>
        <authorList>
            <person name="Zapata L."/>
            <person name="Ding J."/>
            <person name="Willing E.M."/>
            <person name="Hartwig B."/>
            <person name="Bezdan D."/>
            <person name="Jiao W.B."/>
            <person name="Patel V."/>
            <person name="Velikkakam James G."/>
            <person name="Koornneef M."/>
            <person name="Ossowski S."/>
            <person name="Schneeberger K."/>
        </authorList>
    </citation>
    <scope>NUCLEOTIDE SEQUENCE [LARGE SCALE GENOMIC DNA]</scope>
    <source>
        <strain evidence="3">cv. Landsberg erecta</strain>
    </source>
</reference>
<dbReference type="PANTHER" id="PTHR46622:SF3">
    <property type="entry name" value="ZINC ION BINDING PROTEIN"/>
    <property type="match status" value="1"/>
</dbReference>
<accession>A0A178VXD5</accession>
<comment type="caution">
    <text evidence="2">The sequence shown here is derived from an EMBL/GenBank/DDBJ whole genome shotgun (WGS) entry which is preliminary data.</text>
</comment>
<sequence>MSKGITGTGQGFDMPSKRLGGLSRQPLLSSLRATAATTAEKRVRAGTLLPSGPHCLCGDSSIMSDLSPIQASAMAAIHKCFRRRREW</sequence>
<dbReference type="PANTHER" id="PTHR46622">
    <property type="entry name" value="DNA-DEPENDENT METALLOPROTEASE WSS1"/>
    <property type="match status" value="1"/>
</dbReference>
<evidence type="ECO:0000256" key="1">
    <source>
        <dbReference type="SAM" id="MobiDB-lite"/>
    </source>
</evidence>
<dbReference type="InterPro" id="IPR053000">
    <property type="entry name" value="WSS1-like_metalloprotease"/>
</dbReference>
<evidence type="ECO:0000313" key="3">
    <source>
        <dbReference type="Proteomes" id="UP000078284"/>
    </source>
</evidence>
<evidence type="ECO:0000313" key="2">
    <source>
        <dbReference type="EMBL" id="OAP09502.1"/>
    </source>
</evidence>
<dbReference type="AlphaFoldDB" id="A0A178VXD5"/>
<feature type="region of interest" description="Disordered" evidence="1">
    <location>
        <begin position="1"/>
        <end position="23"/>
    </location>
</feature>
<name>A0A178VXD5_ARATH</name>
<dbReference type="EMBL" id="LUHQ01000002">
    <property type="protein sequence ID" value="OAP09502.1"/>
    <property type="molecule type" value="Genomic_DNA"/>
</dbReference>
<dbReference type="Proteomes" id="UP000078284">
    <property type="component" value="Chromosome 2"/>
</dbReference>
<proteinExistence type="predicted"/>